<dbReference type="STRING" id="183.GCA_002009735_00320"/>
<reference evidence="3 4" key="1">
    <citation type="submission" date="2011-10" db="EMBL/GenBank/DDBJ databases">
        <title>The Improved High-Quality Draft genome of Leptonema illini DSM 21528.</title>
        <authorList>
            <consortium name="US DOE Joint Genome Institute (JGI-PGF)"/>
            <person name="Lucas S."/>
            <person name="Copeland A."/>
            <person name="Lapidus A."/>
            <person name="Glavina del Rio T."/>
            <person name="Dalin E."/>
            <person name="Tice H."/>
            <person name="Bruce D."/>
            <person name="Goodwin L."/>
            <person name="Pitluck S."/>
            <person name="Peters L."/>
            <person name="Mikhailova N."/>
            <person name="Held B."/>
            <person name="Kyrpides N."/>
            <person name="Mavromatis K."/>
            <person name="Ivanova N."/>
            <person name="Markowitz V."/>
            <person name="Cheng J.-F."/>
            <person name="Hugenholtz P."/>
            <person name="Woyke T."/>
            <person name="Wu D."/>
            <person name="Gronow S."/>
            <person name="Wellnitz S."/>
            <person name="Brambilla E.-M."/>
            <person name="Klenk H.-P."/>
            <person name="Eisen J.A."/>
        </authorList>
    </citation>
    <scope>NUCLEOTIDE SEQUENCE [LARGE SCALE GENOMIC DNA]</scope>
    <source>
        <strain evidence="3 4">DSM 21528</strain>
    </source>
</reference>
<dbReference type="PANTHER" id="PTHR43031:SF1">
    <property type="entry name" value="PYRIDINE NUCLEOTIDE-DISULPHIDE OXIDOREDUCTASE"/>
    <property type="match status" value="1"/>
</dbReference>
<dbReference type="Gene3D" id="3.40.250.10">
    <property type="entry name" value="Rhodanese-like domain"/>
    <property type="match status" value="1"/>
</dbReference>
<dbReference type="InterPro" id="IPR001845">
    <property type="entry name" value="HTH_ArsR_DNA-bd_dom"/>
</dbReference>
<dbReference type="Proteomes" id="UP000005737">
    <property type="component" value="Unassembled WGS sequence"/>
</dbReference>
<feature type="domain" description="Rhodanese" evidence="1">
    <location>
        <begin position="121"/>
        <end position="207"/>
    </location>
</feature>
<evidence type="ECO:0000259" key="2">
    <source>
        <dbReference type="PROSITE" id="PS50987"/>
    </source>
</evidence>
<dbReference type="NCBIfam" id="NF033788">
    <property type="entry name" value="HTH_metalloreg"/>
    <property type="match status" value="1"/>
</dbReference>
<dbReference type="SUPFAM" id="SSF46785">
    <property type="entry name" value="Winged helix' DNA-binding domain"/>
    <property type="match status" value="1"/>
</dbReference>
<dbReference type="SMART" id="SM00418">
    <property type="entry name" value="HTH_ARSR"/>
    <property type="match status" value="1"/>
</dbReference>
<dbReference type="PRINTS" id="PR00778">
    <property type="entry name" value="HTHARSR"/>
</dbReference>
<dbReference type="PROSITE" id="PS50206">
    <property type="entry name" value="RHODANESE_3"/>
    <property type="match status" value="1"/>
</dbReference>
<dbReference type="InterPro" id="IPR036388">
    <property type="entry name" value="WH-like_DNA-bd_sf"/>
</dbReference>
<dbReference type="GO" id="GO:0003700">
    <property type="term" value="F:DNA-binding transcription factor activity"/>
    <property type="evidence" value="ECO:0007669"/>
    <property type="project" value="InterPro"/>
</dbReference>
<evidence type="ECO:0000259" key="1">
    <source>
        <dbReference type="PROSITE" id="PS50206"/>
    </source>
</evidence>
<dbReference type="AlphaFoldDB" id="H2CLH0"/>
<organism evidence="3 4">
    <name type="scientific">Leptonema illini DSM 21528</name>
    <dbReference type="NCBI Taxonomy" id="929563"/>
    <lineage>
        <taxon>Bacteria</taxon>
        <taxon>Pseudomonadati</taxon>
        <taxon>Spirochaetota</taxon>
        <taxon>Spirochaetia</taxon>
        <taxon>Leptospirales</taxon>
        <taxon>Leptospiraceae</taxon>
        <taxon>Leptonema</taxon>
    </lineage>
</organism>
<dbReference type="SMART" id="SM00450">
    <property type="entry name" value="RHOD"/>
    <property type="match status" value="1"/>
</dbReference>
<dbReference type="EMBL" id="JH597775">
    <property type="protein sequence ID" value="EHQ04581.1"/>
    <property type="molecule type" value="Genomic_DNA"/>
</dbReference>
<dbReference type="CDD" id="cd00158">
    <property type="entry name" value="RHOD"/>
    <property type="match status" value="1"/>
</dbReference>
<dbReference type="RefSeq" id="WP_002775767.1">
    <property type="nucleotide sequence ID" value="NZ_JH597775.1"/>
</dbReference>
<proteinExistence type="predicted"/>
<sequence length="211" mass="23162">MKDIDTISRMSGIAGTLGNDSRIILMLLIAAGEKSVETLSELSGIPTASTSQHLQILKKSNMVATRRDGKHVLYSLQNGPIRELLEALERFAVFRGLKSDLPDGAAAGDSISEKECQKKIRMEDPLLIDVRSAEEYNKGHIAGAINIPFEDLKKQAVKLPKDRELIVYCRGPYCLLSVNAQALLRSRGIPVLRLASGFSDWSGVRVSRSSR</sequence>
<dbReference type="InterPro" id="IPR050229">
    <property type="entry name" value="GlpE_sulfurtransferase"/>
</dbReference>
<dbReference type="Pfam" id="PF01022">
    <property type="entry name" value="HTH_5"/>
    <property type="match status" value="1"/>
</dbReference>
<dbReference type="InterPro" id="IPR036873">
    <property type="entry name" value="Rhodanese-like_dom_sf"/>
</dbReference>
<dbReference type="SUPFAM" id="SSF52821">
    <property type="entry name" value="Rhodanese/Cell cycle control phosphatase"/>
    <property type="match status" value="1"/>
</dbReference>
<accession>H2CLH0</accession>
<dbReference type="Pfam" id="PF00581">
    <property type="entry name" value="Rhodanese"/>
    <property type="match status" value="1"/>
</dbReference>
<dbReference type="Gene3D" id="1.10.10.10">
    <property type="entry name" value="Winged helix-like DNA-binding domain superfamily/Winged helix DNA-binding domain"/>
    <property type="match status" value="1"/>
</dbReference>
<dbReference type="PANTHER" id="PTHR43031">
    <property type="entry name" value="FAD-DEPENDENT OXIDOREDUCTASE"/>
    <property type="match status" value="1"/>
</dbReference>
<evidence type="ECO:0000313" key="3">
    <source>
        <dbReference type="EMBL" id="EHQ04581.1"/>
    </source>
</evidence>
<name>H2CLH0_9LEPT</name>
<dbReference type="CDD" id="cd00090">
    <property type="entry name" value="HTH_ARSR"/>
    <property type="match status" value="1"/>
</dbReference>
<protein>
    <submittedName>
        <fullName evidence="3">Transcriptional regulator, ArsR family</fullName>
    </submittedName>
</protein>
<gene>
    <name evidence="3" type="ORF">Lepil_4103</name>
</gene>
<keyword evidence="4" id="KW-1185">Reference proteome</keyword>
<dbReference type="HOGENOM" id="CLU_108527_0_0_12"/>
<dbReference type="InterPro" id="IPR011991">
    <property type="entry name" value="ArsR-like_HTH"/>
</dbReference>
<evidence type="ECO:0000313" key="4">
    <source>
        <dbReference type="Proteomes" id="UP000005737"/>
    </source>
</evidence>
<feature type="domain" description="HTH arsR-type" evidence="2">
    <location>
        <begin position="2"/>
        <end position="96"/>
    </location>
</feature>
<dbReference type="PROSITE" id="PS50987">
    <property type="entry name" value="HTH_ARSR_2"/>
    <property type="match status" value="1"/>
</dbReference>
<dbReference type="InterPro" id="IPR036390">
    <property type="entry name" value="WH_DNA-bd_sf"/>
</dbReference>
<dbReference type="InterPro" id="IPR001763">
    <property type="entry name" value="Rhodanese-like_dom"/>
</dbReference>